<dbReference type="InterPro" id="IPR036390">
    <property type="entry name" value="WH_DNA-bd_sf"/>
</dbReference>
<dbReference type="CDD" id="cd07377">
    <property type="entry name" value="WHTH_GntR"/>
    <property type="match status" value="1"/>
</dbReference>
<accession>A0A1C2G1U3</accession>
<dbReference type="PANTHER" id="PTHR44846:SF1">
    <property type="entry name" value="MANNOSYL-D-GLYCERATE TRANSPORT_METABOLISM SYSTEM REPRESSOR MNGR-RELATED"/>
    <property type="match status" value="1"/>
</dbReference>
<dbReference type="Proteomes" id="UP000253250">
    <property type="component" value="Unassembled WGS sequence"/>
</dbReference>
<dbReference type="Pfam" id="PF00392">
    <property type="entry name" value="GntR"/>
    <property type="match status" value="1"/>
</dbReference>
<sequence>MHDTASLPSSSLPAPLYTQIKEALRARILDGSYALFDRMPSESELMKRFSVSRVTARQAVSQLCQEGLVFKVQGKGSYVSRPQVSQSLTVLQGLGEAMQESGHITSSRLLGSRFFAPDDTLRARLQIAPPGRVGEIRRVRYVNGAPVSLDVSYFREATAQALLAHDLETRDIFAILESDLQCPLGHAELDIGAAAADVDAAHALEIPPGSPILRMDRLTFARDGRPLDYEHLYCRGDQWRYRLRIERTGTHGRGAS</sequence>
<dbReference type="AlphaFoldDB" id="A0A1C2G1U3"/>
<comment type="caution">
    <text evidence="4">The sequence shown here is derived from an EMBL/GenBank/DDBJ whole genome shotgun (WGS) entry which is preliminary data.</text>
</comment>
<keyword evidence="3" id="KW-0804">Transcription</keyword>
<keyword evidence="5" id="KW-1185">Reference proteome</keyword>
<dbReference type="InterPro" id="IPR028978">
    <property type="entry name" value="Chorismate_lyase_/UTRA_dom_sf"/>
</dbReference>
<name>A0A1C2G1U3_9GAMM</name>
<dbReference type="SMART" id="SM00345">
    <property type="entry name" value="HTH_GNTR"/>
    <property type="match status" value="1"/>
</dbReference>
<dbReference type="InterPro" id="IPR050679">
    <property type="entry name" value="Bact_HTH_transcr_reg"/>
</dbReference>
<dbReference type="GO" id="GO:0045892">
    <property type="term" value="P:negative regulation of DNA-templated transcription"/>
    <property type="evidence" value="ECO:0007669"/>
    <property type="project" value="TreeGrafter"/>
</dbReference>
<dbReference type="InterPro" id="IPR036388">
    <property type="entry name" value="WH-like_DNA-bd_sf"/>
</dbReference>
<evidence type="ECO:0000256" key="3">
    <source>
        <dbReference type="ARBA" id="ARBA00023163"/>
    </source>
</evidence>
<dbReference type="SUPFAM" id="SSF64288">
    <property type="entry name" value="Chorismate lyase-like"/>
    <property type="match status" value="1"/>
</dbReference>
<dbReference type="Gene3D" id="1.10.10.10">
    <property type="entry name" value="Winged helix-like DNA-binding domain superfamily/Winged helix DNA-binding domain"/>
    <property type="match status" value="1"/>
</dbReference>
<dbReference type="GO" id="GO:0003677">
    <property type="term" value="F:DNA binding"/>
    <property type="evidence" value="ECO:0007669"/>
    <property type="project" value="UniProtKB-KW"/>
</dbReference>
<organism evidence="4 5">
    <name type="scientific">Acidiferrobacter thiooxydans</name>
    <dbReference type="NCBI Taxonomy" id="163359"/>
    <lineage>
        <taxon>Bacteria</taxon>
        <taxon>Pseudomonadati</taxon>
        <taxon>Pseudomonadota</taxon>
        <taxon>Gammaproteobacteria</taxon>
        <taxon>Acidiferrobacterales</taxon>
        <taxon>Acidiferrobacteraceae</taxon>
        <taxon>Acidiferrobacter</taxon>
    </lineage>
</organism>
<keyword evidence="2" id="KW-0238">DNA-binding</keyword>
<keyword evidence="1" id="KW-0805">Transcription regulation</keyword>
<dbReference type="PANTHER" id="PTHR44846">
    <property type="entry name" value="MANNOSYL-D-GLYCERATE TRANSPORT/METABOLISM SYSTEM REPRESSOR MNGR-RELATED"/>
    <property type="match status" value="1"/>
</dbReference>
<evidence type="ECO:0000256" key="2">
    <source>
        <dbReference type="ARBA" id="ARBA00023125"/>
    </source>
</evidence>
<proteinExistence type="predicted"/>
<reference evidence="4 5" key="1">
    <citation type="submission" date="2018-02" db="EMBL/GenBank/DDBJ databases">
        <title>Insights into the biology of acidophilic members of the Acidiferrobacteraceae family derived from comparative genomic analyses.</title>
        <authorList>
            <person name="Issotta F."/>
            <person name="Thyssen C."/>
            <person name="Mena C."/>
            <person name="Moya A."/>
            <person name="Bellenberg S."/>
            <person name="Sproer C."/>
            <person name="Covarrubias P.C."/>
            <person name="Sand W."/>
            <person name="Quatrini R."/>
            <person name="Vera M."/>
        </authorList>
    </citation>
    <scope>NUCLEOTIDE SEQUENCE [LARGE SCALE GENOMIC DNA]</scope>
    <source>
        <strain evidence="5">m-1</strain>
    </source>
</reference>
<dbReference type="EMBL" id="PSYR01000001">
    <property type="protein sequence ID" value="RCN58376.1"/>
    <property type="molecule type" value="Genomic_DNA"/>
</dbReference>
<dbReference type="STRING" id="163359.A9R16_11250"/>
<dbReference type="RefSeq" id="WP_065970137.1">
    <property type="nucleotide sequence ID" value="NZ_CP080624.1"/>
</dbReference>
<dbReference type="OrthoDB" id="6626198at2"/>
<protein>
    <submittedName>
        <fullName evidence="4">GntR family transcriptional regulator</fullName>
    </submittedName>
</protein>
<gene>
    <name evidence="4" type="ORF">C4900_00825</name>
</gene>
<evidence type="ECO:0000313" key="5">
    <source>
        <dbReference type="Proteomes" id="UP000253250"/>
    </source>
</evidence>
<evidence type="ECO:0000313" key="4">
    <source>
        <dbReference type="EMBL" id="RCN58376.1"/>
    </source>
</evidence>
<dbReference type="InterPro" id="IPR011663">
    <property type="entry name" value="UTRA"/>
</dbReference>
<dbReference type="Pfam" id="PF07702">
    <property type="entry name" value="UTRA"/>
    <property type="match status" value="1"/>
</dbReference>
<dbReference type="GO" id="GO:0003700">
    <property type="term" value="F:DNA-binding transcription factor activity"/>
    <property type="evidence" value="ECO:0007669"/>
    <property type="project" value="InterPro"/>
</dbReference>
<dbReference type="SUPFAM" id="SSF46785">
    <property type="entry name" value="Winged helix' DNA-binding domain"/>
    <property type="match status" value="1"/>
</dbReference>
<dbReference type="PRINTS" id="PR00035">
    <property type="entry name" value="HTHGNTR"/>
</dbReference>
<dbReference type="SMART" id="SM00866">
    <property type="entry name" value="UTRA"/>
    <property type="match status" value="1"/>
</dbReference>
<dbReference type="Gene3D" id="3.40.1410.10">
    <property type="entry name" value="Chorismate lyase-like"/>
    <property type="match status" value="1"/>
</dbReference>
<dbReference type="PROSITE" id="PS50949">
    <property type="entry name" value="HTH_GNTR"/>
    <property type="match status" value="1"/>
</dbReference>
<evidence type="ECO:0000256" key="1">
    <source>
        <dbReference type="ARBA" id="ARBA00023015"/>
    </source>
</evidence>
<dbReference type="InterPro" id="IPR000524">
    <property type="entry name" value="Tscrpt_reg_HTH_GntR"/>
</dbReference>